<dbReference type="GO" id="GO:0006430">
    <property type="term" value="P:lysyl-tRNA aminoacylation"/>
    <property type="evidence" value="ECO:0007669"/>
    <property type="project" value="UniProtKB-UniRule"/>
</dbReference>
<dbReference type="OrthoDB" id="6838at2157"/>
<keyword evidence="6 10" id="KW-0067">ATP-binding</keyword>
<comment type="catalytic activity">
    <reaction evidence="9 10">
        <text>tRNA(Lys) + L-lysine + ATP = L-lysyl-tRNA(Lys) + AMP + diphosphate</text>
        <dbReference type="Rhea" id="RHEA:20792"/>
        <dbReference type="Rhea" id="RHEA-COMP:9696"/>
        <dbReference type="Rhea" id="RHEA-COMP:9697"/>
        <dbReference type="ChEBI" id="CHEBI:30616"/>
        <dbReference type="ChEBI" id="CHEBI:32551"/>
        <dbReference type="ChEBI" id="CHEBI:33019"/>
        <dbReference type="ChEBI" id="CHEBI:78442"/>
        <dbReference type="ChEBI" id="CHEBI:78529"/>
        <dbReference type="ChEBI" id="CHEBI:456215"/>
        <dbReference type="EC" id="6.1.1.6"/>
    </reaction>
</comment>
<comment type="similarity">
    <text evidence="2 10">Belongs to the class-I aminoacyl-tRNA synthetase family.</text>
</comment>
<dbReference type="InterPro" id="IPR042078">
    <property type="entry name" value="Lys-tRNA-ligase_SC_fold"/>
</dbReference>
<dbReference type="SUPFAM" id="SSF52374">
    <property type="entry name" value="Nucleotidylyl transferase"/>
    <property type="match status" value="1"/>
</dbReference>
<keyword evidence="13" id="KW-1185">Reference proteome</keyword>
<dbReference type="Gene3D" id="1.10.10.350">
    <property type="match status" value="1"/>
</dbReference>
<dbReference type="GO" id="GO:0005524">
    <property type="term" value="F:ATP binding"/>
    <property type="evidence" value="ECO:0007669"/>
    <property type="project" value="UniProtKB-UniRule"/>
</dbReference>
<dbReference type="GO" id="GO:0005737">
    <property type="term" value="C:cytoplasm"/>
    <property type="evidence" value="ECO:0007669"/>
    <property type="project" value="UniProtKB-SubCell"/>
</dbReference>
<evidence type="ECO:0000256" key="10">
    <source>
        <dbReference type="HAMAP-Rule" id="MF_00177"/>
    </source>
</evidence>
<dbReference type="Gene3D" id="3.40.50.620">
    <property type="entry name" value="HUPs"/>
    <property type="match status" value="2"/>
</dbReference>
<keyword evidence="4 10" id="KW-0436">Ligase</keyword>
<sequence length="533" mass="62775">MSEQPLFWSDQLAFGVTRKFPDQDTYVCASGISPSGLVHAGNFREIITTDFVVKSLKNRGEDVRFIYSWDDYDRFRKVPSNVPDEWEQYLGLPLVEVPDPEGCHDSYADHFEARLEEELEGMHMDIEFIRQSKKFKNGDYTEQIKHAMQNREEIKQILDKYRKEPLEEPYFPLRVYCKECGKDYTEVTDYDGEYTVEYHCDECGEDLELNFKEHPSVKLPWRVDWPMRWKYEGVDFEPAGKEHSASGGSRDTGNELAEKIFDKEPPVHQMYEFVTKDGGKISSSSGEDVFTITELKKVYSPEMIRFLFSNTKPNKAFEIPFEDEEIFQRYEKFDKIEHQYFNPDELDNDRERKHRKRVYEIAMVEIPDEEPVRVPFKQASFIAQTVPEEKWESKGFESLRRTGHLPEEISEEDKQRTLERLERAKNWARDYAPEEYVYEINYEVSEEIKEKLSEEEREAAKLLAEMLETEDWTDQDDLDGKIFDVKEESELGTGEFFDAMYKVMLGRESGPRLSRLILSIGSEDTAEILRQAT</sequence>
<evidence type="ECO:0000256" key="1">
    <source>
        <dbReference type="ARBA" id="ARBA00004496"/>
    </source>
</evidence>
<evidence type="ECO:0000256" key="6">
    <source>
        <dbReference type="ARBA" id="ARBA00022840"/>
    </source>
</evidence>
<evidence type="ECO:0000256" key="9">
    <source>
        <dbReference type="ARBA" id="ARBA00048573"/>
    </source>
</evidence>
<dbReference type="Pfam" id="PF19269">
    <property type="entry name" value="Anticodon_2"/>
    <property type="match status" value="1"/>
</dbReference>
<dbReference type="PROSITE" id="PS00178">
    <property type="entry name" value="AA_TRNA_LIGASE_I"/>
    <property type="match status" value="1"/>
</dbReference>
<dbReference type="Gene3D" id="1.10.10.770">
    <property type="match status" value="1"/>
</dbReference>
<dbReference type="PANTHER" id="PTHR37940">
    <property type="entry name" value="LYSINE--TRNA LIGASE"/>
    <property type="match status" value="1"/>
</dbReference>
<evidence type="ECO:0000256" key="8">
    <source>
        <dbReference type="ARBA" id="ARBA00023146"/>
    </source>
</evidence>
<dbReference type="InterPro" id="IPR008925">
    <property type="entry name" value="aa_tRNA-synth_I_cd-bd_sf"/>
</dbReference>
<dbReference type="InterPro" id="IPR020751">
    <property type="entry name" value="aa-tRNA-synth_I_codon-bd_sub2"/>
</dbReference>
<dbReference type="EC" id="6.1.1.6" evidence="10"/>
<name>A0A5Q0UFV0_9ARCH</name>
<comment type="caution">
    <text evidence="10">Lacks conserved residue(s) required for the propagation of feature annotation.</text>
</comment>
<dbReference type="RefSeq" id="WP_153550164.1">
    <property type="nucleotide sequence ID" value="NZ_CP040089.1"/>
</dbReference>
<keyword evidence="8 10" id="KW-0030">Aminoacyl-tRNA synthetase</keyword>
<dbReference type="Gene3D" id="6.10.20.10">
    <property type="entry name" value="Lysine tRNA ligase, stem contact fold domain"/>
    <property type="match status" value="1"/>
</dbReference>
<evidence type="ECO:0000256" key="2">
    <source>
        <dbReference type="ARBA" id="ARBA00005594"/>
    </source>
</evidence>
<accession>A0A5Q0UFV0</accession>
<dbReference type="HAMAP" id="MF_00177">
    <property type="entry name" value="Lys_tRNA_synth_class1"/>
    <property type="match status" value="1"/>
</dbReference>
<proteinExistence type="inferred from homology"/>
<protein>
    <recommendedName>
        <fullName evidence="10">Lysine--tRNA ligase</fullName>
        <ecNumber evidence="10">6.1.1.6</ecNumber>
    </recommendedName>
    <alternativeName>
        <fullName evidence="10">Lysyl-tRNA synthetase</fullName>
        <shortName evidence="10">LysRS</shortName>
    </alternativeName>
</protein>
<dbReference type="NCBIfam" id="TIGR00467">
    <property type="entry name" value="lysS_arch"/>
    <property type="match status" value="1"/>
</dbReference>
<evidence type="ECO:0000256" key="7">
    <source>
        <dbReference type="ARBA" id="ARBA00022917"/>
    </source>
</evidence>
<keyword evidence="5 10" id="KW-0547">Nucleotide-binding</keyword>
<dbReference type="EMBL" id="CP040089">
    <property type="protein sequence ID" value="QGA80424.1"/>
    <property type="molecule type" value="Genomic_DNA"/>
</dbReference>
<dbReference type="InterPro" id="IPR001412">
    <property type="entry name" value="aa-tRNA-synth_I_CS"/>
</dbReference>
<organism evidence="12 13">
    <name type="scientific">Candidatus Nanohalobium constans</name>
    <dbReference type="NCBI Taxonomy" id="2565781"/>
    <lineage>
        <taxon>Archaea</taxon>
        <taxon>Candidatus Nanohalarchaeota</taxon>
        <taxon>Candidatus Nanohalobia</taxon>
        <taxon>Candidatus Nanohalobiales</taxon>
        <taxon>Candidatus Nanohalobiaceae</taxon>
        <taxon>Candidatus Nanohalobium</taxon>
    </lineage>
</organism>
<dbReference type="KEGG" id="ncon:LC1Nh_0525"/>
<evidence type="ECO:0000256" key="4">
    <source>
        <dbReference type="ARBA" id="ARBA00022598"/>
    </source>
</evidence>
<evidence type="ECO:0000256" key="3">
    <source>
        <dbReference type="ARBA" id="ARBA00022490"/>
    </source>
</evidence>
<dbReference type="InterPro" id="IPR045462">
    <property type="entry name" value="aa-tRNA-synth_I_cd-bd"/>
</dbReference>
<keyword evidence="3 10" id="KW-0963">Cytoplasm</keyword>
<dbReference type="AlphaFoldDB" id="A0A5Q0UFV0"/>
<dbReference type="GeneID" id="42364910"/>
<evidence type="ECO:0000313" key="12">
    <source>
        <dbReference type="EMBL" id="QGA80424.1"/>
    </source>
</evidence>
<evidence type="ECO:0000313" key="13">
    <source>
        <dbReference type="Proteomes" id="UP000377803"/>
    </source>
</evidence>
<dbReference type="Pfam" id="PF01921">
    <property type="entry name" value="tRNA-synt_1f"/>
    <property type="match status" value="1"/>
</dbReference>
<dbReference type="SUPFAM" id="SSF48163">
    <property type="entry name" value="An anticodon-binding domain of class I aminoacyl-tRNA synthetases"/>
    <property type="match status" value="1"/>
</dbReference>
<comment type="subcellular location">
    <subcellularLocation>
        <location evidence="1 10">Cytoplasm</location>
    </subcellularLocation>
</comment>
<feature type="domain" description="Aminoacyl-tRNA synthetase class I anticodon-binding" evidence="11">
    <location>
        <begin position="441"/>
        <end position="532"/>
    </location>
</feature>
<evidence type="ECO:0000256" key="5">
    <source>
        <dbReference type="ARBA" id="ARBA00022741"/>
    </source>
</evidence>
<dbReference type="GO" id="GO:0000049">
    <property type="term" value="F:tRNA binding"/>
    <property type="evidence" value="ECO:0007669"/>
    <property type="project" value="InterPro"/>
</dbReference>
<dbReference type="InterPro" id="IPR014729">
    <property type="entry name" value="Rossmann-like_a/b/a_fold"/>
</dbReference>
<reference evidence="13" key="1">
    <citation type="submission" date="2019-05" db="EMBL/GenBank/DDBJ databases">
        <title>Candidatus Nanohalobium constans, a novel model system to study the DPANN nano-sized archaea: genomic and physiological characterization of a nanoarchaeon co-cultured with its chitinotrophic host.</title>
        <authorList>
            <person name="La Cono V."/>
            <person name="Arcadi E."/>
            <person name="Crisafi F."/>
            <person name="Denaro R."/>
            <person name="La Spada G."/>
            <person name="Messina E."/>
            <person name="Smedile F."/>
            <person name="Toshchakov S.V."/>
            <person name="Shevchenko M.A."/>
            <person name="Golyshin P.N."/>
            <person name="Golyshina O.V."/>
            <person name="Ferrer M."/>
            <person name="Rohde M."/>
            <person name="Mushegian A."/>
            <person name="Sorokin D.Y."/>
            <person name="Giuliano L."/>
            <person name="Yakimov M.M."/>
        </authorList>
    </citation>
    <scope>NUCLEOTIDE SEQUENCE [LARGE SCALE GENOMIC DNA]</scope>
    <source>
        <strain evidence="13">LC1Nh</strain>
    </source>
</reference>
<dbReference type="InterPro" id="IPR002904">
    <property type="entry name" value="Lys-tRNA-ligase"/>
</dbReference>
<dbReference type="PANTHER" id="PTHR37940:SF1">
    <property type="entry name" value="LYSINE--TRNA LIGASE"/>
    <property type="match status" value="1"/>
</dbReference>
<keyword evidence="7 10" id="KW-0648">Protein biosynthesis</keyword>
<gene>
    <name evidence="12" type="primary">lysK</name>
    <name evidence="10" type="synonym">lysS</name>
    <name evidence="12" type="ORF">LC1Nh_0525</name>
</gene>
<evidence type="ECO:0000259" key="11">
    <source>
        <dbReference type="Pfam" id="PF19269"/>
    </source>
</evidence>
<dbReference type="Proteomes" id="UP000377803">
    <property type="component" value="Chromosome"/>
</dbReference>
<dbReference type="GO" id="GO:0004824">
    <property type="term" value="F:lysine-tRNA ligase activity"/>
    <property type="evidence" value="ECO:0007669"/>
    <property type="project" value="UniProtKB-UniRule"/>
</dbReference>